<keyword evidence="4 13" id="KW-0662">Pyridine nucleotide biosynthesis</keyword>
<evidence type="ECO:0000256" key="3">
    <source>
        <dbReference type="ARBA" id="ARBA00011881"/>
    </source>
</evidence>
<dbReference type="GO" id="GO:0009435">
    <property type="term" value="P:NAD+ biosynthetic process"/>
    <property type="evidence" value="ECO:0007669"/>
    <property type="project" value="UniProtKB-UniPathway"/>
</dbReference>
<accession>A0A084AF32</accession>
<sequence length="293" mass="32973">MSSAFDYDYVKDKTPAGYVFPSARLHLTGFDPASTRTPLVLVACGSFSPITFLHLRMFFMARDHARNEAGFEVIGGYLSPVSSAYQKRGLAPAHHRIRMCELAADQHAAGRTKWLMVDPWEGDSSDYLPTARVLDHFDYEINQVRGGVECTDGSRRPVKIVLLAGADLIQTISTPEVWDPRDVDHILGDFGVFVLERSGVELESALESLQQWERNIHVIRQVVQNDVSSTKIRLLLKRDMSIDYLIPEPVIDYIEQHNLYRELDIANRDDVVMEDKEKGKAFGKQPIAGPSKG</sequence>
<keyword evidence="10" id="KW-0496">Mitochondrion</keyword>
<dbReference type="PANTHER" id="PTHR12039:SF0">
    <property type="entry name" value="NICOTINAMIDE-NUCLEOTIDE ADENYLYLTRANSFERASE"/>
    <property type="match status" value="1"/>
</dbReference>
<dbReference type="EC" id="2.7.7.1" evidence="13"/>
<dbReference type="NCBIfam" id="TIGR00482">
    <property type="entry name" value="nicotinate (nicotinamide) nucleotide adenylyltransferase"/>
    <property type="match status" value="1"/>
</dbReference>
<keyword evidence="9 13" id="KW-0520">NAD</keyword>
<keyword evidence="8 13" id="KW-0067">ATP-binding</keyword>
<evidence type="ECO:0000256" key="4">
    <source>
        <dbReference type="ARBA" id="ARBA00022642"/>
    </source>
</evidence>
<keyword evidence="5 13" id="KW-0808">Transferase</keyword>
<keyword evidence="16" id="KW-1185">Reference proteome</keyword>
<proteinExistence type="inferred from homology"/>
<dbReference type="GO" id="GO:0000309">
    <property type="term" value="F:nicotinamide-nucleotide adenylyltransferase activity"/>
    <property type="evidence" value="ECO:0007669"/>
    <property type="project" value="UniProtKB-EC"/>
</dbReference>
<evidence type="ECO:0000256" key="9">
    <source>
        <dbReference type="ARBA" id="ARBA00023027"/>
    </source>
</evidence>
<evidence type="ECO:0000256" key="2">
    <source>
        <dbReference type="ARBA" id="ARBA00004173"/>
    </source>
</evidence>
<dbReference type="PANTHER" id="PTHR12039">
    <property type="entry name" value="NICOTINAMIDE MONONUCLEOTIDE ADENYLYLTRANSFERASE"/>
    <property type="match status" value="1"/>
</dbReference>
<organism evidence="15 16">
    <name type="scientific">Stachybotrys chartarum (strain CBS 109288 / IBT 7711)</name>
    <name type="common">Toxic black mold</name>
    <name type="synonym">Stilbospora chartarum</name>
    <dbReference type="NCBI Taxonomy" id="1280523"/>
    <lineage>
        <taxon>Eukaryota</taxon>
        <taxon>Fungi</taxon>
        <taxon>Dikarya</taxon>
        <taxon>Ascomycota</taxon>
        <taxon>Pezizomycotina</taxon>
        <taxon>Sordariomycetes</taxon>
        <taxon>Hypocreomycetidae</taxon>
        <taxon>Hypocreales</taxon>
        <taxon>Stachybotryaceae</taxon>
        <taxon>Stachybotrys</taxon>
    </lineage>
</organism>
<dbReference type="InterPro" id="IPR051182">
    <property type="entry name" value="Euk_NMN_adenylyltrnsfrase"/>
</dbReference>
<dbReference type="GO" id="GO:0005524">
    <property type="term" value="F:ATP binding"/>
    <property type="evidence" value="ECO:0007669"/>
    <property type="project" value="UniProtKB-KW"/>
</dbReference>
<evidence type="ECO:0000313" key="15">
    <source>
        <dbReference type="EMBL" id="KEY63911.1"/>
    </source>
</evidence>
<dbReference type="GO" id="GO:0005759">
    <property type="term" value="C:mitochondrial matrix"/>
    <property type="evidence" value="ECO:0007669"/>
    <property type="project" value="UniProtKB-ARBA"/>
</dbReference>
<dbReference type="AlphaFoldDB" id="A0A084AF32"/>
<dbReference type="Pfam" id="PF01467">
    <property type="entry name" value="CTP_transf_like"/>
    <property type="match status" value="1"/>
</dbReference>
<evidence type="ECO:0000256" key="7">
    <source>
        <dbReference type="ARBA" id="ARBA00022741"/>
    </source>
</evidence>
<dbReference type="HOGENOM" id="CLU_033366_0_1_1"/>
<evidence type="ECO:0000256" key="1">
    <source>
        <dbReference type="ARBA" id="ARBA00001946"/>
    </source>
</evidence>
<comment type="subunit">
    <text evidence="3">Homotetramer.</text>
</comment>
<comment type="subcellular location">
    <subcellularLocation>
        <location evidence="2">Mitochondrion</location>
    </subcellularLocation>
</comment>
<comment type="cofactor">
    <cofactor evidence="1">
        <name>Mg(2+)</name>
        <dbReference type="ChEBI" id="CHEBI:18420"/>
    </cofactor>
</comment>
<keyword evidence="6 13" id="KW-0548">Nucleotidyltransferase</keyword>
<dbReference type="InterPro" id="IPR004821">
    <property type="entry name" value="Cyt_trans-like"/>
</dbReference>
<evidence type="ECO:0000256" key="10">
    <source>
        <dbReference type="ARBA" id="ARBA00023128"/>
    </source>
</evidence>
<comment type="catalytic activity">
    <reaction evidence="13">
        <text>nicotinate beta-D-ribonucleotide + ATP + H(+) = deamido-NAD(+) + diphosphate</text>
        <dbReference type="Rhea" id="RHEA:22860"/>
        <dbReference type="ChEBI" id="CHEBI:15378"/>
        <dbReference type="ChEBI" id="CHEBI:30616"/>
        <dbReference type="ChEBI" id="CHEBI:33019"/>
        <dbReference type="ChEBI" id="CHEBI:57502"/>
        <dbReference type="ChEBI" id="CHEBI:58437"/>
        <dbReference type="EC" id="2.7.7.18"/>
    </reaction>
</comment>
<comment type="pathway">
    <text evidence="13">Cofactor biosynthesis; NAD(+) biosynthesis; NAD(+) from nicotinamide D-ribonucleotide: step 1/1.</text>
</comment>
<dbReference type="FunFam" id="3.40.50.620:FF:000221">
    <property type="entry name" value="Nicotinamide/nicotinic acid mononucleotide adenylyltransferase 3"/>
    <property type="match status" value="1"/>
</dbReference>
<gene>
    <name evidence="15" type="ORF">S7711_10227</name>
</gene>
<dbReference type="SUPFAM" id="SSF52374">
    <property type="entry name" value="Nucleotidylyl transferase"/>
    <property type="match status" value="1"/>
</dbReference>
<comment type="catalytic activity">
    <reaction evidence="11 13">
        <text>beta-nicotinamide D-ribonucleotide + ATP + H(+) = diphosphate + NAD(+)</text>
        <dbReference type="Rhea" id="RHEA:21360"/>
        <dbReference type="ChEBI" id="CHEBI:14649"/>
        <dbReference type="ChEBI" id="CHEBI:15378"/>
        <dbReference type="ChEBI" id="CHEBI:30616"/>
        <dbReference type="ChEBI" id="CHEBI:33019"/>
        <dbReference type="ChEBI" id="CHEBI:57540"/>
        <dbReference type="EC" id="2.7.7.1"/>
    </reaction>
</comment>
<dbReference type="GO" id="GO:0004515">
    <property type="term" value="F:nicotinate-nucleotide adenylyltransferase activity"/>
    <property type="evidence" value="ECO:0007669"/>
    <property type="project" value="UniProtKB-EC"/>
</dbReference>
<evidence type="ECO:0000256" key="6">
    <source>
        <dbReference type="ARBA" id="ARBA00022695"/>
    </source>
</evidence>
<keyword evidence="7 13" id="KW-0547">Nucleotide-binding</keyword>
<comment type="similarity">
    <text evidence="13">Belongs to the eukaryotic NMN adenylyltransferase family.</text>
</comment>
<dbReference type="InterPro" id="IPR014729">
    <property type="entry name" value="Rossmann-like_a/b/a_fold"/>
</dbReference>
<dbReference type="Gene3D" id="3.40.50.620">
    <property type="entry name" value="HUPs"/>
    <property type="match status" value="1"/>
</dbReference>
<name>A0A084AF32_STACB</name>
<feature type="domain" description="Cytidyltransferase-like" evidence="14">
    <location>
        <begin position="42"/>
        <end position="233"/>
    </location>
</feature>
<evidence type="ECO:0000256" key="5">
    <source>
        <dbReference type="ARBA" id="ARBA00022679"/>
    </source>
</evidence>
<reference evidence="15 16" key="1">
    <citation type="journal article" date="2014" name="BMC Genomics">
        <title>Comparative genome sequencing reveals chemotype-specific gene clusters in the toxigenic black mold Stachybotrys.</title>
        <authorList>
            <person name="Semeiks J."/>
            <person name="Borek D."/>
            <person name="Otwinowski Z."/>
            <person name="Grishin N.V."/>
        </authorList>
    </citation>
    <scope>NUCLEOTIDE SEQUENCE [LARGE SCALE GENOMIC DNA]</scope>
    <source>
        <strain evidence="16">CBS 109288 / IBT 7711</strain>
    </source>
</reference>
<evidence type="ECO:0000256" key="13">
    <source>
        <dbReference type="RuleBase" id="RU362021"/>
    </source>
</evidence>
<dbReference type="Proteomes" id="UP000028045">
    <property type="component" value="Unassembled WGS sequence"/>
</dbReference>
<comment type="function">
    <text evidence="12">Catalyzes the formation of NAD(+) from nicotinamide mononucleotide (NMN) and ATP. Can also use the deamidated form; nicotinic acid mononucleotide (NaMN) as substrate with the same efficiency. Can use triazofurin monophosphate (TrMP) as substrate. Can also use GTP and ITP as nucleotide donors. Also catalyzes the reverse reaction, i.e. the pyrophosphorolytic cleavage of NAD(+). For the pyrophosphorolytic activity, can use NAD(+), NADH, NaAD, nicotinic acid adenine dinucleotide phosphate (NHD), nicotinamide guanine dinucleotide (NGD) as substrates. Fails to cleave phosphorylated dinucleotides NADP(+), NADPH and NaADP(+). Protects against axonal degeneration following injury. May be involved in the maintenance of axonal integrity. Also functions as a stress-response chaperone protein that prevents toxic aggregation of proteins; this function may be independent of its NAD(+) synthesis activity.</text>
</comment>
<dbReference type="InterPro" id="IPR005248">
    <property type="entry name" value="NadD/NMNAT"/>
</dbReference>
<dbReference type="EC" id="2.7.7.18" evidence="13"/>
<evidence type="ECO:0000256" key="12">
    <source>
        <dbReference type="ARBA" id="ARBA00093425"/>
    </source>
</evidence>
<evidence type="ECO:0000259" key="14">
    <source>
        <dbReference type="Pfam" id="PF01467"/>
    </source>
</evidence>
<dbReference type="UniPathway" id="UPA00253">
    <property type="reaction ID" value="UER00600"/>
</dbReference>
<dbReference type="OrthoDB" id="422187at2759"/>
<evidence type="ECO:0000313" key="16">
    <source>
        <dbReference type="Proteomes" id="UP000028045"/>
    </source>
</evidence>
<evidence type="ECO:0000256" key="11">
    <source>
        <dbReference type="ARBA" id="ARBA00049001"/>
    </source>
</evidence>
<evidence type="ECO:0000256" key="8">
    <source>
        <dbReference type="ARBA" id="ARBA00022840"/>
    </source>
</evidence>
<dbReference type="EMBL" id="KL649625">
    <property type="protein sequence ID" value="KEY63911.1"/>
    <property type="molecule type" value="Genomic_DNA"/>
</dbReference>
<protein>
    <recommendedName>
        <fullName evidence="13">Nicotinamide-nucleotide adenylyltransferase</fullName>
        <ecNumber evidence="13">2.7.7.1</ecNumber>
        <ecNumber evidence="13">2.7.7.18</ecNumber>
    </recommendedName>
</protein>